<feature type="transmembrane region" description="Helical" evidence="2">
    <location>
        <begin position="150"/>
        <end position="171"/>
    </location>
</feature>
<evidence type="ECO:0000313" key="4">
    <source>
        <dbReference type="Proteomes" id="UP000037505"/>
    </source>
</evidence>
<dbReference type="AlphaFoldDB" id="A0A0L1JH35"/>
<dbReference type="RefSeq" id="XP_015411631.1">
    <property type="nucleotide sequence ID" value="XM_015546381.1"/>
</dbReference>
<feature type="transmembrane region" description="Helical" evidence="2">
    <location>
        <begin position="50"/>
        <end position="71"/>
    </location>
</feature>
<keyword evidence="2" id="KW-0812">Transmembrane</keyword>
<evidence type="ECO:0000313" key="3">
    <source>
        <dbReference type="EMBL" id="KNG90708.1"/>
    </source>
</evidence>
<gene>
    <name evidence="3" type="ORF">ANOM_001124</name>
</gene>
<dbReference type="EMBL" id="JNOM01000010">
    <property type="protein sequence ID" value="KNG90708.1"/>
    <property type="molecule type" value="Genomic_DNA"/>
</dbReference>
<feature type="transmembrane region" description="Helical" evidence="2">
    <location>
        <begin position="374"/>
        <end position="397"/>
    </location>
</feature>
<organism evidence="3 4">
    <name type="scientific">Aspergillus nomiae NRRL (strain ATCC 15546 / NRRL 13137 / CBS 260.88 / M93)</name>
    <dbReference type="NCBI Taxonomy" id="1509407"/>
    <lineage>
        <taxon>Eukaryota</taxon>
        <taxon>Fungi</taxon>
        <taxon>Dikarya</taxon>
        <taxon>Ascomycota</taxon>
        <taxon>Pezizomycotina</taxon>
        <taxon>Eurotiomycetes</taxon>
        <taxon>Eurotiomycetidae</taxon>
        <taxon>Eurotiales</taxon>
        <taxon>Aspergillaceae</taxon>
        <taxon>Aspergillus</taxon>
        <taxon>Aspergillus subgen. Circumdati</taxon>
    </lineage>
</organism>
<proteinExistence type="predicted"/>
<sequence length="481" mass="54789">MTSSQPLFVVQEAQCFYQISTIYNTCPRYLFYALLIASCLTRWTGWLADVFLGAAATYAGTAAIEAFILLASPQKKSEPELVTIPFISKNTTLWNDFPQLITETNQVLVQPASLEFDADAVVAIVVTGYLVFLPLQCWSRILTHQRARNLLFSLWNVLMLAGAICALVYAAKNSSAPPQYMFCYPDLPPFDQTSSDGWQPSWRLSTWNDSVWGTFSNFSRWGQLGDICFNPCFNSSQILREPTSLQSWVATKDSELAHPQKFWTKLAYSRRYIYSLIILCLVLNVVNLAYKFLPYRSQIPSSKLVVIWRERKNILKGLKRELSEARSTATEQLENKETKTYPNTSVRNSPWFRARPFFSAIFLRALLRVAVDSAILLGLVFSMVISPFTIIAFVAWAEWTIYNDGPAQEKPQQVGQWSYLVSVGFLVLSAAILMLKYRLATTSELDEEIQKLKRDLQKLEMRRESQARRRTASSTGDEHDP</sequence>
<feature type="transmembrane region" description="Helical" evidence="2">
    <location>
        <begin position="272"/>
        <end position="293"/>
    </location>
</feature>
<keyword evidence="2" id="KW-1133">Transmembrane helix</keyword>
<evidence type="ECO:0000256" key="1">
    <source>
        <dbReference type="SAM" id="MobiDB-lite"/>
    </source>
</evidence>
<keyword evidence="4" id="KW-1185">Reference proteome</keyword>
<name>A0A0L1JH35_ASPN3</name>
<protein>
    <submittedName>
        <fullName evidence="3">Uncharacterized protein</fullName>
    </submittedName>
</protein>
<dbReference type="OrthoDB" id="3021074at2759"/>
<reference evidence="3 4" key="1">
    <citation type="submission" date="2014-06" db="EMBL/GenBank/DDBJ databases">
        <title>The Genome of the Aflatoxigenic Filamentous Fungus Aspergillus nomius.</title>
        <authorList>
            <person name="Moore M.G."/>
            <person name="Shannon B.M."/>
            <person name="Brian M.M."/>
        </authorList>
    </citation>
    <scope>NUCLEOTIDE SEQUENCE [LARGE SCALE GENOMIC DNA]</scope>
    <source>
        <strain evidence="3 4">NRRL 13137</strain>
    </source>
</reference>
<comment type="caution">
    <text evidence="3">The sequence shown here is derived from an EMBL/GenBank/DDBJ whole genome shotgun (WGS) entry which is preliminary data.</text>
</comment>
<feature type="transmembrane region" description="Helical" evidence="2">
    <location>
        <begin position="417"/>
        <end position="435"/>
    </location>
</feature>
<keyword evidence="2" id="KW-0472">Membrane</keyword>
<dbReference type="Proteomes" id="UP000037505">
    <property type="component" value="Unassembled WGS sequence"/>
</dbReference>
<accession>A0A0L1JH35</accession>
<dbReference type="GeneID" id="26802928"/>
<evidence type="ECO:0000256" key="2">
    <source>
        <dbReference type="SAM" id="Phobius"/>
    </source>
</evidence>
<feature type="transmembrane region" description="Helical" evidence="2">
    <location>
        <begin position="120"/>
        <end position="138"/>
    </location>
</feature>
<feature type="region of interest" description="Disordered" evidence="1">
    <location>
        <begin position="460"/>
        <end position="481"/>
    </location>
</feature>